<dbReference type="RefSeq" id="WP_406778184.1">
    <property type="nucleotide sequence ID" value="NZ_JBEWZF010000002.1"/>
</dbReference>
<protein>
    <recommendedName>
        <fullName evidence="5">Lipoprotein</fullName>
    </recommendedName>
</protein>
<accession>A0ABW8SWC4</accession>
<gene>
    <name evidence="2" type="ORF">AAE961_05660</name>
    <name evidence="1" type="ORF">V7S74_07695</name>
</gene>
<comment type="caution">
    <text evidence="1">The sequence shown here is derived from an EMBL/GenBank/DDBJ whole genome shotgun (WGS) entry which is preliminary data.</text>
</comment>
<evidence type="ECO:0008006" key="5">
    <source>
        <dbReference type="Google" id="ProtNLM"/>
    </source>
</evidence>
<name>A0ABW8SWC4_9BACT</name>
<sequence length="159" mass="18913">MKSSSKLFTGMFILFFALLSCEKENMNPSVVDKYLGWYQFDYARYENYYFELPDYSKNVEDIPIGWRMKMIKVNDSTVDIKVPYWANLSTNSIVFKNLRIRTITYPIPFDPAIYYFYDTKKNRRVGVLEEINGNIYLNLHAVDSVTNIPIRIDNAKRYY</sequence>
<dbReference type="Proteomes" id="UP001623553">
    <property type="component" value="Unassembled WGS sequence"/>
</dbReference>
<dbReference type="Proteomes" id="UP001623559">
    <property type="component" value="Unassembled WGS sequence"/>
</dbReference>
<dbReference type="EMBL" id="JBEWZF010000002">
    <property type="protein sequence ID" value="MFL0298347.1"/>
    <property type="molecule type" value="Genomic_DNA"/>
</dbReference>
<evidence type="ECO:0000313" key="1">
    <source>
        <dbReference type="EMBL" id="MFL0206624.1"/>
    </source>
</evidence>
<evidence type="ECO:0000313" key="4">
    <source>
        <dbReference type="Proteomes" id="UP001623559"/>
    </source>
</evidence>
<evidence type="ECO:0000313" key="3">
    <source>
        <dbReference type="Proteomes" id="UP001623553"/>
    </source>
</evidence>
<reference evidence="3 4" key="1">
    <citation type="submission" date="2024-07" db="EMBL/GenBank/DDBJ databases">
        <authorList>
            <person name="Pitt A."/>
            <person name="Hahn M.W."/>
        </authorList>
    </citation>
    <scope>NUCLEOTIDE SEQUENCE [LARGE SCALE GENOMIC DNA]</scope>
    <source>
        <strain evidence="1 4">2-AUSEE-184A6</strain>
        <strain evidence="2 3">2-BAHN-186B</strain>
    </source>
</reference>
<dbReference type="EMBL" id="JBEWZG010000002">
    <property type="protein sequence ID" value="MFL0206624.1"/>
    <property type="molecule type" value="Genomic_DNA"/>
</dbReference>
<proteinExistence type="predicted"/>
<dbReference type="PROSITE" id="PS51257">
    <property type="entry name" value="PROKAR_LIPOPROTEIN"/>
    <property type="match status" value="1"/>
</dbReference>
<keyword evidence="3" id="KW-1185">Reference proteome</keyword>
<evidence type="ECO:0000313" key="2">
    <source>
        <dbReference type="EMBL" id="MFL0298347.1"/>
    </source>
</evidence>
<organism evidence="1 4">
    <name type="scientific">Aquirufa novilacunae</name>
    <dbReference type="NCBI Taxonomy" id="3139305"/>
    <lineage>
        <taxon>Bacteria</taxon>
        <taxon>Pseudomonadati</taxon>
        <taxon>Bacteroidota</taxon>
        <taxon>Cytophagia</taxon>
        <taxon>Cytophagales</taxon>
        <taxon>Flectobacillaceae</taxon>
        <taxon>Aquirufa</taxon>
    </lineage>
</organism>